<reference evidence="3 4" key="1">
    <citation type="journal article" date="2013" name="PLoS ONE">
        <title>Predicting the Proteins of Angomonas deanei, Strigomonas culicis and Their Respective Endosymbionts Reveals New Aspects of the Trypanosomatidae Family.</title>
        <authorList>
            <person name="Motta M.C."/>
            <person name="Martins A.C."/>
            <person name="de Souza S.S."/>
            <person name="Catta-Preta C.M."/>
            <person name="Silva R."/>
            <person name="Klein C.C."/>
            <person name="de Almeida L.G."/>
            <person name="de Lima Cunha O."/>
            <person name="Ciapina L.P."/>
            <person name="Brocchi M."/>
            <person name="Colabardini A.C."/>
            <person name="de Araujo Lima B."/>
            <person name="Machado C.R."/>
            <person name="de Almeida Soares C.M."/>
            <person name="Probst C.M."/>
            <person name="de Menezes C.B."/>
            <person name="Thompson C.E."/>
            <person name="Bartholomeu D.C."/>
            <person name="Gradia D.F."/>
            <person name="Pavoni D.P."/>
            <person name="Grisard E.C."/>
            <person name="Fantinatti-Garboggini F."/>
            <person name="Marchini F.K."/>
            <person name="Rodrigues-Luiz G.F."/>
            <person name="Wagner G."/>
            <person name="Goldman G.H."/>
            <person name="Fietto J.L."/>
            <person name="Elias M.C."/>
            <person name="Goldman M.H."/>
            <person name="Sagot M.F."/>
            <person name="Pereira M."/>
            <person name="Stoco P.H."/>
            <person name="de Mendonca-Neto R.P."/>
            <person name="Teixeira S.M."/>
            <person name="Maciel T.E."/>
            <person name="de Oliveira Mendes T.A."/>
            <person name="Urmenyi T.P."/>
            <person name="de Souza W."/>
            <person name="Schenkman S."/>
            <person name="de Vasconcelos A.T."/>
        </authorList>
    </citation>
    <scope>NUCLEOTIDE SEQUENCE [LARGE SCALE GENOMIC DNA]</scope>
</reference>
<dbReference type="InterPro" id="IPR003409">
    <property type="entry name" value="MORN"/>
</dbReference>
<feature type="compositionally biased region" description="Basic and acidic residues" evidence="2">
    <location>
        <begin position="703"/>
        <end position="715"/>
    </location>
</feature>
<feature type="region of interest" description="Disordered" evidence="2">
    <location>
        <begin position="150"/>
        <end position="188"/>
    </location>
</feature>
<dbReference type="EMBL" id="ATMH01007595">
    <property type="protein sequence ID" value="EPY23645.1"/>
    <property type="molecule type" value="Genomic_DNA"/>
</dbReference>
<feature type="region of interest" description="Disordered" evidence="2">
    <location>
        <begin position="25"/>
        <end position="56"/>
    </location>
</feature>
<dbReference type="FunFam" id="2.20.110.10:FF:000002">
    <property type="entry name" value="Phosphatidylinositol 4-phosphate 5-kinase 8"/>
    <property type="match status" value="1"/>
</dbReference>
<dbReference type="SUPFAM" id="SSF82185">
    <property type="entry name" value="Histone H3 K4-specific methyltransferase SET7/9 N-terminal domain"/>
    <property type="match status" value="2"/>
</dbReference>
<evidence type="ECO:0000313" key="4">
    <source>
        <dbReference type="Proteomes" id="UP000015354"/>
    </source>
</evidence>
<dbReference type="OrthoDB" id="423343at2759"/>
<accession>S9VKC1</accession>
<dbReference type="PANTHER" id="PTHR43215:SF14">
    <property type="entry name" value="RADIAL SPOKE HEAD 1 HOMOLOG"/>
    <property type="match status" value="1"/>
</dbReference>
<feature type="compositionally biased region" description="Acidic residues" evidence="2">
    <location>
        <begin position="172"/>
        <end position="188"/>
    </location>
</feature>
<gene>
    <name evidence="3" type="ORF">STCU_07595</name>
</gene>
<name>S9VKC1_9TRYP</name>
<evidence type="ECO:0000256" key="2">
    <source>
        <dbReference type="SAM" id="MobiDB-lite"/>
    </source>
</evidence>
<dbReference type="PANTHER" id="PTHR43215">
    <property type="entry name" value="RADIAL SPOKE HEAD 1 HOMOLOG"/>
    <property type="match status" value="1"/>
</dbReference>
<evidence type="ECO:0000256" key="1">
    <source>
        <dbReference type="ARBA" id="ARBA00022737"/>
    </source>
</evidence>
<dbReference type="Proteomes" id="UP000015354">
    <property type="component" value="Unassembled WGS sequence"/>
</dbReference>
<dbReference type="SMART" id="SM00698">
    <property type="entry name" value="MORN"/>
    <property type="match status" value="5"/>
</dbReference>
<dbReference type="Pfam" id="PF02493">
    <property type="entry name" value="MORN"/>
    <property type="match status" value="6"/>
</dbReference>
<keyword evidence="4" id="KW-1185">Reference proteome</keyword>
<evidence type="ECO:0008006" key="5">
    <source>
        <dbReference type="Google" id="ProtNLM"/>
    </source>
</evidence>
<dbReference type="Gene3D" id="2.20.110.10">
    <property type="entry name" value="Histone H3 K4-specific methyltransferase SET7/9 N-terminal domain"/>
    <property type="match status" value="3"/>
</dbReference>
<evidence type="ECO:0000313" key="3">
    <source>
        <dbReference type="EMBL" id="EPY23645.1"/>
    </source>
</evidence>
<feature type="compositionally biased region" description="Acidic residues" evidence="2">
    <location>
        <begin position="28"/>
        <end position="42"/>
    </location>
</feature>
<dbReference type="AlphaFoldDB" id="S9VKC1"/>
<feature type="compositionally biased region" description="Basic and acidic residues" evidence="2">
    <location>
        <begin position="47"/>
        <end position="56"/>
    </location>
</feature>
<sequence length="715" mass="79395">MSDDGAPVTELPQMWQFIYPLFNKKSEEEEEDDNEENEDDEGSVVSGRDKPNERPADYIKLSKKAPRLGQLIRFLNEMEEEEEMTAALLERDPVTQQTLLQWATLNGHHMLVEYLVKRLQRGAFGFDPEAMEVAIYNRWEEMRPELPTAAEVAAKQQQKDYERAQRSAQLNGDEDEDEENEEEPEPTPEDLVFEAVEEFHEQLGEGGVGVVKRIGELGVYIGARLRNGTKQGLGQSLFPNGDCYAGEYKLNQRDGTGVYAWAAMKGLCYCGQWQQNRRHGYGRMVYPDGSRYLGNWANNAKDGQGRYTYADGSSYDGMWVANQKHGHGVYRFTDGSSYVGTFYNNDFVSGEWQLANGTSRYVGNFEKDVPVGSGVFIHRCGEKAGAYLEEGTFQSGKWQPGAIKGSTKFVPHLELRAPRMKAQRVPLGFSADCNGHTTTDLVRAANYAPLRRWIDALTPTAEDPRRGVELKGIEVCALSYDGDGERLVELRVRPIVVDAEGKRLRGRGEETVLLKEPAARLFTLLESAAGSAAEPLVVLERALQFVSPDAEHLQHRLPVVEVTADGAVGGPFVRAVDGALSLSLWRAENTIDLVPPLRSNPAYTSARERVLLYAQHLHRDAIATITEKLQIASVDPAVCAYVAVPLSQVVDVSTDAITVIAAAAVLQRRAAQKLPQSTAPALRPPTPLVPPPLPRPDLQPLYDAKKVRDQEKEAE</sequence>
<feature type="compositionally biased region" description="Pro residues" evidence="2">
    <location>
        <begin position="682"/>
        <end position="697"/>
    </location>
</feature>
<comment type="caution">
    <text evidence="3">The sequence shown here is derived from an EMBL/GenBank/DDBJ whole genome shotgun (WGS) entry which is preliminary data.</text>
</comment>
<proteinExistence type="predicted"/>
<feature type="region of interest" description="Disordered" evidence="2">
    <location>
        <begin position="674"/>
        <end position="715"/>
    </location>
</feature>
<keyword evidence="1" id="KW-0677">Repeat</keyword>
<protein>
    <recommendedName>
        <fullName evidence="5">Phosphatidylinositol-4-phosphate 5-kinase</fullName>
    </recommendedName>
</protein>
<organism evidence="3 4">
    <name type="scientific">Strigomonas culicis</name>
    <dbReference type="NCBI Taxonomy" id="28005"/>
    <lineage>
        <taxon>Eukaryota</taxon>
        <taxon>Discoba</taxon>
        <taxon>Euglenozoa</taxon>
        <taxon>Kinetoplastea</taxon>
        <taxon>Metakinetoplastina</taxon>
        <taxon>Trypanosomatida</taxon>
        <taxon>Trypanosomatidae</taxon>
        <taxon>Strigomonadinae</taxon>
        <taxon>Strigomonas</taxon>
    </lineage>
</organism>